<dbReference type="Proteomes" id="UP000245535">
    <property type="component" value="Unassembled WGS sequence"/>
</dbReference>
<name>A0A315ZBV4_SEDFL</name>
<proteinExistence type="predicted"/>
<comment type="caution">
    <text evidence="1">The sequence shown here is derived from an EMBL/GenBank/DDBJ whole genome shotgun (WGS) entry which is preliminary data.</text>
</comment>
<evidence type="ECO:0000313" key="1">
    <source>
        <dbReference type="EMBL" id="PWJ42782.1"/>
    </source>
</evidence>
<reference evidence="1 2" key="1">
    <citation type="submission" date="2018-03" db="EMBL/GenBank/DDBJ databases">
        <title>Genomic Encyclopedia of Archaeal and Bacterial Type Strains, Phase II (KMG-II): from individual species to whole genera.</title>
        <authorList>
            <person name="Goeker M."/>
        </authorList>
    </citation>
    <scope>NUCLEOTIDE SEQUENCE [LARGE SCALE GENOMIC DNA]</scope>
    <source>
        <strain evidence="1 2">DSM 28229</strain>
    </source>
</reference>
<dbReference type="AlphaFoldDB" id="A0A315ZBV4"/>
<sequence length="129" mass="14968">MQEIITHIKTKFSFKSALLWSLVLLYLNISIDGTYHSAVNNHINTYDTVVEWVLEYLMEKDNAIPESSEQDQQQSNQLLKKIAVFSKLTLIEILTFETVIENKKYGFQKNQIFKSLAQTPPYKPPQVIC</sequence>
<evidence type="ECO:0000313" key="2">
    <source>
        <dbReference type="Proteomes" id="UP000245535"/>
    </source>
</evidence>
<protein>
    <submittedName>
        <fullName evidence="1">Uncharacterized protein</fullName>
    </submittedName>
</protein>
<keyword evidence="2" id="KW-1185">Reference proteome</keyword>
<gene>
    <name evidence="1" type="ORF">BC781_102328</name>
</gene>
<organism evidence="1 2">
    <name type="scientific">Sediminitomix flava</name>
    <dbReference type="NCBI Taxonomy" id="379075"/>
    <lineage>
        <taxon>Bacteria</taxon>
        <taxon>Pseudomonadati</taxon>
        <taxon>Bacteroidota</taxon>
        <taxon>Cytophagia</taxon>
        <taxon>Cytophagales</taxon>
        <taxon>Flammeovirgaceae</taxon>
        <taxon>Sediminitomix</taxon>
    </lineage>
</organism>
<dbReference type="EMBL" id="QGDO01000002">
    <property type="protein sequence ID" value="PWJ42782.1"/>
    <property type="molecule type" value="Genomic_DNA"/>
</dbReference>
<accession>A0A315ZBV4</accession>